<dbReference type="STRING" id="1827387.A4S15_12790"/>
<accession>A0A1W9HUG9</accession>
<evidence type="ECO:0000313" key="3">
    <source>
        <dbReference type="EMBL" id="OQW51089.1"/>
    </source>
</evidence>
<feature type="compositionally biased region" description="Pro residues" evidence="1">
    <location>
        <begin position="127"/>
        <end position="146"/>
    </location>
</feature>
<reference evidence="3 4" key="1">
    <citation type="journal article" date="2017" name="Water Res.">
        <title>Comammox in drinking water systems.</title>
        <authorList>
            <person name="Wang Y."/>
            <person name="Ma L."/>
            <person name="Mao Y."/>
            <person name="Jiang X."/>
            <person name="Xia Y."/>
            <person name="Yu K."/>
            <person name="Li B."/>
            <person name="Zhang T."/>
        </authorList>
    </citation>
    <scope>NUCLEOTIDE SEQUENCE [LARGE SCALE GENOMIC DNA]</scope>
    <source>
        <strain evidence="3">SG_bin8</strain>
    </source>
</reference>
<dbReference type="EMBL" id="LWDL01000022">
    <property type="protein sequence ID" value="OQW51089.1"/>
    <property type="molecule type" value="Genomic_DNA"/>
</dbReference>
<dbReference type="RefSeq" id="WP_376801854.1">
    <property type="nucleotide sequence ID" value="NZ_DBNB01000003.1"/>
</dbReference>
<feature type="chain" id="PRO_5012732637" description="Outer membrane protein beta-barrel domain-containing protein" evidence="2">
    <location>
        <begin position="23"/>
        <end position="523"/>
    </location>
</feature>
<organism evidence="3 4">
    <name type="scientific">Candidatus Raskinella chloraquaticus</name>
    <dbReference type="NCBI Taxonomy" id="1951219"/>
    <lineage>
        <taxon>Bacteria</taxon>
        <taxon>Pseudomonadati</taxon>
        <taxon>Pseudomonadota</taxon>
        <taxon>Alphaproteobacteria</taxon>
        <taxon>Hyphomicrobiales</taxon>
        <taxon>Phreatobacteraceae</taxon>
        <taxon>Candidatus Raskinella</taxon>
    </lineage>
</organism>
<feature type="region of interest" description="Disordered" evidence="1">
    <location>
        <begin position="111"/>
        <end position="146"/>
    </location>
</feature>
<dbReference type="InterPro" id="IPR018759">
    <property type="entry name" value="BBP2_2"/>
</dbReference>
<evidence type="ECO:0008006" key="5">
    <source>
        <dbReference type="Google" id="ProtNLM"/>
    </source>
</evidence>
<keyword evidence="2" id="KW-0732">Signal</keyword>
<dbReference type="Proteomes" id="UP000192872">
    <property type="component" value="Unassembled WGS sequence"/>
</dbReference>
<evidence type="ECO:0000256" key="2">
    <source>
        <dbReference type="SAM" id="SignalP"/>
    </source>
</evidence>
<comment type="caution">
    <text evidence="3">The sequence shown here is derived from an EMBL/GenBank/DDBJ whole genome shotgun (WGS) entry which is preliminary data.</text>
</comment>
<protein>
    <recommendedName>
        <fullName evidence="5">Outer membrane protein beta-barrel domain-containing protein</fullName>
    </recommendedName>
</protein>
<feature type="compositionally biased region" description="Polar residues" evidence="1">
    <location>
        <begin position="60"/>
        <end position="73"/>
    </location>
</feature>
<dbReference type="Pfam" id="PF10082">
    <property type="entry name" value="BBP2_2"/>
    <property type="match status" value="1"/>
</dbReference>
<dbReference type="AlphaFoldDB" id="A0A1W9HUG9"/>
<proteinExistence type="predicted"/>
<feature type="signal peptide" evidence="2">
    <location>
        <begin position="1"/>
        <end position="22"/>
    </location>
</feature>
<evidence type="ECO:0000313" key="4">
    <source>
        <dbReference type="Proteomes" id="UP000192872"/>
    </source>
</evidence>
<name>A0A1W9HUG9_9HYPH</name>
<sequence>MRRAGLAALAAAALCLCDPAFAQRAPAPEDPLLVNPDDALPLPRNAPQTGLRGALAPASDTDSATRLDTTTQPPADPLDPASTRPPPRPVPRTSAAVQAVVRAPLRTQITPPVLAPVLDPRASTTSGPPPPAPVAPQPASIPDPNPYAPLGITIGAFTLRPAVESGVGFTNNANGNTTGQTRTGFTRNAAEVLINSNWSNHALGLRLRYEREDFFTSQVEARNNIDVQATGRIDVRRDTQLDFGAGFRRVPDSAFTFNLPVTAFGRPDLDTTTANAAITQRFGRVAVRLRGQFDALRYGQTQLVGGGSLSNTSRNLDITTITLRGTYDITPQFSPFAEVAFNRRNYQVPVDLFGLRQGSEGLTPRGGLAFNLGPALNGEVALGYLLQRQREPTIPNVEGLTVDGALAYQLSGLTTLRFMARSGVLDSQQVGGSTGGFTRDLFFTVEHAFQRNLLATATLNLGLDQFAGITRADKRLMSILALTWRFNRNVSFTTRYVYSRVDSNIPGVAQSSSSIEGGLRIEY</sequence>
<evidence type="ECO:0000256" key="1">
    <source>
        <dbReference type="SAM" id="MobiDB-lite"/>
    </source>
</evidence>
<feature type="region of interest" description="Disordered" evidence="1">
    <location>
        <begin position="28"/>
        <end position="96"/>
    </location>
</feature>
<gene>
    <name evidence="3" type="ORF">A4S15_12790</name>
</gene>